<keyword evidence="1" id="KW-0472">Membrane</keyword>
<comment type="caution">
    <text evidence="2">The sequence shown here is derived from an EMBL/GenBank/DDBJ whole genome shotgun (WGS) entry which is preliminary data.</text>
</comment>
<gene>
    <name evidence="2" type="ORF">PSON_ATCC_30995.1.T1890044</name>
    <name evidence="3" type="ORF">PSON_ATCC_30995.1.T1890045</name>
</gene>
<keyword evidence="4" id="KW-1185">Reference proteome</keyword>
<accession>A0A8S1RM25</accession>
<organism evidence="2 4">
    <name type="scientific">Paramecium sonneborni</name>
    <dbReference type="NCBI Taxonomy" id="65129"/>
    <lineage>
        <taxon>Eukaryota</taxon>
        <taxon>Sar</taxon>
        <taxon>Alveolata</taxon>
        <taxon>Ciliophora</taxon>
        <taxon>Intramacronucleata</taxon>
        <taxon>Oligohymenophorea</taxon>
        <taxon>Peniculida</taxon>
        <taxon>Parameciidae</taxon>
        <taxon>Paramecium</taxon>
    </lineage>
</organism>
<feature type="transmembrane region" description="Helical" evidence="1">
    <location>
        <begin position="23"/>
        <end position="43"/>
    </location>
</feature>
<dbReference type="EMBL" id="CAJJDN010000189">
    <property type="protein sequence ID" value="CAD8128468.1"/>
    <property type="molecule type" value="Genomic_DNA"/>
</dbReference>
<dbReference type="AlphaFoldDB" id="A0A8S1RM25"/>
<evidence type="ECO:0000313" key="4">
    <source>
        <dbReference type="Proteomes" id="UP000692954"/>
    </source>
</evidence>
<evidence type="ECO:0000313" key="2">
    <source>
        <dbReference type="EMBL" id="CAD8128467.1"/>
    </source>
</evidence>
<evidence type="ECO:0000256" key="1">
    <source>
        <dbReference type="SAM" id="Phobius"/>
    </source>
</evidence>
<name>A0A8S1RM25_9CILI</name>
<feature type="transmembrane region" description="Helical" evidence="1">
    <location>
        <begin position="50"/>
        <end position="69"/>
    </location>
</feature>
<dbReference type="EMBL" id="CAJJDN010000189">
    <property type="protein sequence ID" value="CAD8128467.1"/>
    <property type="molecule type" value="Genomic_DNA"/>
</dbReference>
<reference evidence="2" key="1">
    <citation type="submission" date="2021-01" db="EMBL/GenBank/DDBJ databases">
        <authorList>
            <consortium name="Genoscope - CEA"/>
            <person name="William W."/>
        </authorList>
    </citation>
    <scope>NUCLEOTIDE SEQUENCE</scope>
</reference>
<proteinExistence type="predicted"/>
<protein>
    <submittedName>
        <fullName evidence="2">Uncharacterized protein</fullName>
    </submittedName>
</protein>
<evidence type="ECO:0000313" key="3">
    <source>
        <dbReference type="EMBL" id="CAD8128468.1"/>
    </source>
</evidence>
<feature type="transmembrane region" description="Helical" evidence="1">
    <location>
        <begin position="89"/>
        <end position="110"/>
    </location>
</feature>
<dbReference type="Proteomes" id="UP000692954">
    <property type="component" value="Unassembled WGS sequence"/>
</dbReference>
<sequence>MIKYNINKILHLQHVKLQNQQEINIVVFVMFVQVNLMIIVFGLDNVFGRIITYTFLYLLSDCWNSLLVWNSLKATFLRVFTVISNKKTFFVFIIFACLIFFISLTAFFLCHLNMIRKDLTTNETIRKNDFEKSFLNDMYQLQELEKKKDEESSKRLAQLKLCWSSLNKRKVQGLIKELKIVFSQPN</sequence>
<keyword evidence="1" id="KW-0812">Transmembrane</keyword>
<keyword evidence="1" id="KW-1133">Transmembrane helix</keyword>